<sequence length="183" mass="20940">MDLKNLAFDTSWGDNPQDQTSQLGYLCFLFGTLILWNSSKQQSVTYSTTEAKLNPLVDSFHKGIWLKALLAKIWDIQINSANHFIDNPELKERLMMSDDEFKEKFCNEHLIDNKGLDNKFKKFGSNPKTHHIDLKMKGLCQEVKHQNIRVTLIRTSKMVADALTKPSSRSSTDNLTNCIDSDT</sequence>
<dbReference type="AlphaFoldDB" id="A0A0L6VM32"/>
<dbReference type="CDD" id="cd09272">
    <property type="entry name" value="RNase_HI_RT_Ty1"/>
    <property type="match status" value="1"/>
</dbReference>
<evidence type="ECO:0000313" key="3">
    <source>
        <dbReference type="Proteomes" id="UP000037035"/>
    </source>
</evidence>
<dbReference type="OrthoDB" id="3344688at2759"/>
<feature type="region of interest" description="Disordered" evidence="1">
    <location>
        <begin position="164"/>
        <end position="183"/>
    </location>
</feature>
<reference evidence="2 3" key="1">
    <citation type="submission" date="2015-08" db="EMBL/GenBank/DDBJ databases">
        <title>Next Generation Sequencing and Analysis of the Genome of Puccinia sorghi L Schw, the Causal Agent of Maize Common Rust.</title>
        <authorList>
            <person name="Rochi L."/>
            <person name="Burguener G."/>
            <person name="Darino M."/>
            <person name="Turjanski A."/>
            <person name="Kreff E."/>
            <person name="Dieguez M.J."/>
            <person name="Sacco F."/>
        </authorList>
    </citation>
    <scope>NUCLEOTIDE SEQUENCE [LARGE SCALE GENOMIC DNA]</scope>
    <source>
        <strain evidence="2 3">RO10H11247</strain>
    </source>
</reference>
<name>A0A0L6VM32_9BASI</name>
<gene>
    <name evidence="2" type="ORF">VP01_1441g3</name>
</gene>
<protein>
    <recommendedName>
        <fullName evidence="4">Copia protein</fullName>
    </recommendedName>
</protein>
<keyword evidence="3" id="KW-1185">Reference proteome</keyword>
<dbReference type="VEuPathDB" id="FungiDB:VP01_1441g3"/>
<dbReference type="EMBL" id="LAVV01004910">
    <property type="protein sequence ID" value="KNZ61175.1"/>
    <property type="molecule type" value="Genomic_DNA"/>
</dbReference>
<evidence type="ECO:0000313" key="2">
    <source>
        <dbReference type="EMBL" id="KNZ61175.1"/>
    </source>
</evidence>
<evidence type="ECO:0000256" key="1">
    <source>
        <dbReference type="SAM" id="MobiDB-lite"/>
    </source>
</evidence>
<evidence type="ECO:0008006" key="4">
    <source>
        <dbReference type="Google" id="ProtNLM"/>
    </source>
</evidence>
<comment type="caution">
    <text evidence="2">The sequence shown here is derived from an EMBL/GenBank/DDBJ whole genome shotgun (WGS) entry which is preliminary data.</text>
</comment>
<feature type="compositionally biased region" description="Polar residues" evidence="1">
    <location>
        <begin position="165"/>
        <end position="183"/>
    </location>
</feature>
<dbReference type="Proteomes" id="UP000037035">
    <property type="component" value="Unassembled WGS sequence"/>
</dbReference>
<organism evidence="2 3">
    <name type="scientific">Puccinia sorghi</name>
    <dbReference type="NCBI Taxonomy" id="27349"/>
    <lineage>
        <taxon>Eukaryota</taxon>
        <taxon>Fungi</taxon>
        <taxon>Dikarya</taxon>
        <taxon>Basidiomycota</taxon>
        <taxon>Pucciniomycotina</taxon>
        <taxon>Pucciniomycetes</taxon>
        <taxon>Pucciniales</taxon>
        <taxon>Pucciniaceae</taxon>
        <taxon>Puccinia</taxon>
    </lineage>
</organism>
<proteinExistence type="predicted"/>
<accession>A0A0L6VM32</accession>